<sequence length="227" mass="23181">MGFLDRLFGAPSEDEYRETTEKVRAASAARSQDEIAVERYRYLLRTAPPETIEKVHEEAFSQLSAEQRKMLFSQLSADAPRGEAPQADDAHSLAVSATRSEMRQPGTMEKSLTNVGAANAQAGGSAAGAAPGFGSMFGSSLLGSIAGYVIASTMMSAFLPDPVASDAASSESNEVSTDADDAAGDGGIDSGADSSGEYASADGGFDGGGMGDGMGDAGFGDFGDFGL</sequence>
<evidence type="ECO:0000256" key="1">
    <source>
        <dbReference type="SAM" id="MobiDB-lite"/>
    </source>
</evidence>
<protein>
    <submittedName>
        <fullName evidence="2">Unannotated protein</fullName>
    </submittedName>
</protein>
<dbReference type="AlphaFoldDB" id="A0A6J7FI80"/>
<feature type="region of interest" description="Disordered" evidence="1">
    <location>
        <begin position="78"/>
        <end position="106"/>
    </location>
</feature>
<proteinExistence type="predicted"/>
<evidence type="ECO:0000313" key="2">
    <source>
        <dbReference type="EMBL" id="CAB4893155.1"/>
    </source>
</evidence>
<gene>
    <name evidence="2" type="ORF">UFOPK3516_00530</name>
</gene>
<feature type="region of interest" description="Disordered" evidence="1">
    <location>
        <begin position="163"/>
        <end position="207"/>
    </location>
</feature>
<organism evidence="2">
    <name type="scientific">freshwater metagenome</name>
    <dbReference type="NCBI Taxonomy" id="449393"/>
    <lineage>
        <taxon>unclassified sequences</taxon>
        <taxon>metagenomes</taxon>
        <taxon>ecological metagenomes</taxon>
    </lineage>
</organism>
<reference evidence="2" key="1">
    <citation type="submission" date="2020-05" db="EMBL/GenBank/DDBJ databases">
        <authorList>
            <person name="Chiriac C."/>
            <person name="Salcher M."/>
            <person name="Ghai R."/>
            <person name="Kavagutti S V."/>
        </authorList>
    </citation>
    <scope>NUCLEOTIDE SEQUENCE</scope>
</reference>
<name>A0A6J7FI80_9ZZZZ</name>
<dbReference type="EMBL" id="CAFBMB010000027">
    <property type="protein sequence ID" value="CAB4893155.1"/>
    <property type="molecule type" value="Genomic_DNA"/>
</dbReference>
<accession>A0A6J7FI80</accession>